<feature type="transmembrane region" description="Helical" evidence="1">
    <location>
        <begin position="155"/>
        <end position="175"/>
    </location>
</feature>
<dbReference type="Proteomes" id="UP000502248">
    <property type="component" value="Chromosome"/>
</dbReference>
<feature type="transmembrane region" description="Helical" evidence="1">
    <location>
        <begin position="282"/>
        <end position="301"/>
    </location>
</feature>
<name>A0A7Z2VI81_9BACL</name>
<gene>
    <name evidence="2" type="ORF">HH215_09780</name>
</gene>
<protein>
    <recommendedName>
        <fullName evidence="4">Sporulation integral membrane protein YlbJ</fullName>
    </recommendedName>
</protein>
<keyword evidence="3" id="KW-1185">Reference proteome</keyword>
<feature type="transmembrane region" description="Helical" evidence="1">
    <location>
        <begin position="322"/>
        <end position="341"/>
    </location>
</feature>
<evidence type="ECO:0008006" key="4">
    <source>
        <dbReference type="Google" id="ProtNLM"/>
    </source>
</evidence>
<reference evidence="2 3" key="1">
    <citation type="submission" date="2020-04" db="EMBL/GenBank/DDBJ databases">
        <title>Genome sequencing of novel species.</title>
        <authorList>
            <person name="Heo J."/>
            <person name="Kim S.-J."/>
            <person name="Kim J.-S."/>
            <person name="Hong S.-B."/>
            <person name="Kwon S.-W."/>
        </authorList>
    </citation>
    <scope>NUCLEOTIDE SEQUENCE [LARGE SCALE GENOMIC DNA]</scope>
    <source>
        <strain evidence="2 3">MFER-1</strain>
    </source>
</reference>
<keyword evidence="1" id="KW-1133">Transmembrane helix</keyword>
<dbReference type="RefSeq" id="WP_169279732.1">
    <property type="nucleotide sequence ID" value="NZ_CP051680.1"/>
</dbReference>
<feature type="transmembrane region" description="Helical" evidence="1">
    <location>
        <begin position="380"/>
        <end position="400"/>
    </location>
</feature>
<proteinExistence type="predicted"/>
<organism evidence="2 3">
    <name type="scientific">Cohnella herbarum</name>
    <dbReference type="NCBI Taxonomy" id="2728023"/>
    <lineage>
        <taxon>Bacteria</taxon>
        <taxon>Bacillati</taxon>
        <taxon>Bacillota</taxon>
        <taxon>Bacilli</taxon>
        <taxon>Bacillales</taxon>
        <taxon>Paenibacillaceae</taxon>
        <taxon>Cohnella</taxon>
    </lineage>
</organism>
<dbReference type="EMBL" id="CP051680">
    <property type="protein sequence ID" value="QJD83440.1"/>
    <property type="molecule type" value="Genomic_DNA"/>
</dbReference>
<keyword evidence="1" id="KW-0812">Transmembrane</keyword>
<keyword evidence="1" id="KW-0472">Membrane</keyword>
<evidence type="ECO:0000256" key="1">
    <source>
        <dbReference type="SAM" id="Phobius"/>
    </source>
</evidence>
<evidence type="ECO:0000313" key="3">
    <source>
        <dbReference type="Proteomes" id="UP000502248"/>
    </source>
</evidence>
<feature type="transmembrane region" description="Helical" evidence="1">
    <location>
        <begin position="53"/>
        <end position="77"/>
    </location>
</feature>
<accession>A0A7Z2VI81</accession>
<dbReference type="KEGG" id="cheb:HH215_09780"/>
<feature type="transmembrane region" description="Helical" evidence="1">
    <location>
        <begin position="127"/>
        <end position="149"/>
    </location>
</feature>
<dbReference type="AlphaFoldDB" id="A0A7Z2VI81"/>
<evidence type="ECO:0000313" key="2">
    <source>
        <dbReference type="EMBL" id="QJD83440.1"/>
    </source>
</evidence>
<feature type="transmembrane region" description="Helical" evidence="1">
    <location>
        <begin position="221"/>
        <end position="245"/>
    </location>
</feature>
<sequence>MGKVSRRRGSAFVSLLLGAAALLVVAGIVHSPGEAFRASLSGLQIWWQNVFPGLLPPLMLAELLAASGMLHGIATLAEPLTRGLFRLPGASGWAIAFGWSAGIPAGAKETARLRENGMIHEDDVDTVLLVSHLPNPFLIVLVIGCGFLQSPELGWAIAIGLWLSAILSGFVWSRIAKARKPKVPRIPLNHSRALLQRALRAAADARKEDGRPLGKLLPDSVTNAVGTLMTVGGLMMMSAVVVRLIQLFAPGNDLWLSIPGIYEMHLGAYESSRSALFSSAPAQAAALIAAALAWSGWSGLLQARAAFGLETPFPWLKIIASRLLHCALALVVVYPLAIAALSEPVKQFIVGIWPLRPTTMEVWAAEGGIPNAWNHLSVNLTIALASFGVFIILALLAALIRPKTPDKRK</sequence>